<dbReference type="Pfam" id="PF13083">
    <property type="entry name" value="KH_KhpA-B"/>
    <property type="match status" value="1"/>
</dbReference>
<name>A0A1T4Z027_9BACL</name>
<dbReference type="NCBIfam" id="NF041568">
    <property type="entry name" value="Jag_EloR"/>
    <property type="match status" value="1"/>
</dbReference>
<evidence type="ECO:0000256" key="2">
    <source>
        <dbReference type="ARBA" id="ARBA00022884"/>
    </source>
</evidence>
<accession>A0A1T4Z027</accession>
<keyword evidence="1 6" id="KW-0963">Cytoplasm</keyword>
<keyword evidence="2 6" id="KW-0694">RNA-binding</keyword>
<dbReference type="Gene3D" id="3.30.1370.50">
    <property type="entry name" value="R3H-like domain"/>
    <property type="match status" value="1"/>
</dbReference>
<comment type="function">
    <text evidence="6">A probable RNA chaperone. Forms a complex with KhpA which binds to cellular RNA and controls its expression. Plays a role in peptidoglycan (PG) homeostasis and cell length regulation.</text>
</comment>
<evidence type="ECO:0000256" key="1">
    <source>
        <dbReference type="ARBA" id="ARBA00022490"/>
    </source>
</evidence>
<comment type="subunit">
    <text evidence="6">Forms a complex with KhpA.</text>
</comment>
<keyword evidence="4 6" id="KW-0143">Chaperone</keyword>
<sequence length="291" mass="32800">MKQLTQRAATVELAIASALQDLGVTRNEVEIKVLENGRKGFLGFGAREAEILVTVTKRKPAKQRAPQVTDGVTESDESRTLNEVSEVPSIVTEPAPEVVEEPAAELQPEPIIVSELEQQPTMLDPIDDMNEETSNLKKYSEAEAIEETKRYIEDVANNMGITDLAITYETKGKYINFQLDSEKAAFLIGKRGQTLNAIQQLAQLVANKVTHQFKIVRVDVADYRERREQSLEQLADRMADRAIRTKRQVALEPMPSYERKVIHNALSRRLDVETFSEGKDPYRHIVIKGIE</sequence>
<protein>
    <recommendedName>
        <fullName evidence="6">RNA-binding protein KhpB</fullName>
    </recommendedName>
    <alternativeName>
        <fullName evidence="6">RNA-binding protein EloR</fullName>
    </alternativeName>
</protein>
<evidence type="ECO:0000256" key="6">
    <source>
        <dbReference type="HAMAP-Rule" id="MF_00867"/>
    </source>
</evidence>
<dbReference type="PANTHER" id="PTHR35800:SF1">
    <property type="entry name" value="RNA-BINDING PROTEIN KHPB"/>
    <property type="match status" value="1"/>
</dbReference>
<dbReference type="InterPro" id="IPR039247">
    <property type="entry name" value="KhpB"/>
</dbReference>
<feature type="region of interest" description="Disordered" evidence="7">
    <location>
        <begin position="62"/>
        <end position="85"/>
    </location>
</feature>
<dbReference type="Gene3D" id="3.30.30.80">
    <property type="entry name" value="probable RNA-binding protein from clostridium symbiosum atcc 14940"/>
    <property type="match status" value="1"/>
</dbReference>
<gene>
    <name evidence="6" type="primary">khpB</name>
    <name evidence="6" type="synonym">eloR</name>
    <name evidence="9" type="ORF">SAMN04244570_0258</name>
</gene>
<organism evidence="9 10">
    <name type="scientific">Sporosarcina newyorkensis</name>
    <dbReference type="NCBI Taxonomy" id="759851"/>
    <lineage>
        <taxon>Bacteria</taxon>
        <taxon>Bacillati</taxon>
        <taxon>Bacillota</taxon>
        <taxon>Bacilli</taxon>
        <taxon>Bacillales</taxon>
        <taxon>Caryophanaceae</taxon>
        <taxon>Sporosarcina</taxon>
    </lineage>
</organism>
<dbReference type="Proteomes" id="UP000190042">
    <property type="component" value="Unassembled WGS sequence"/>
</dbReference>
<keyword evidence="10" id="KW-1185">Reference proteome</keyword>
<comment type="subcellular location">
    <subcellularLocation>
        <location evidence="6">Cytoplasm</location>
    </subcellularLocation>
</comment>
<dbReference type="InterPro" id="IPR001374">
    <property type="entry name" value="R3H_dom"/>
</dbReference>
<dbReference type="PROSITE" id="PS51061">
    <property type="entry name" value="R3H"/>
    <property type="match status" value="1"/>
</dbReference>
<dbReference type="SMART" id="SM01245">
    <property type="entry name" value="Jag_N"/>
    <property type="match status" value="1"/>
</dbReference>
<dbReference type="PANTHER" id="PTHR35800">
    <property type="entry name" value="PROTEIN JAG"/>
    <property type="match status" value="1"/>
</dbReference>
<evidence type="ECO:0000259" key="8">
    <source>
        <dbReference type="PROSITE" id="PS51061"/>
    </source>
</evidence>
<evidence type="ECO:0000256" key="5">
    <source>
        <dbReference type="ARBA" id="ARBA00023316"/>
    </source>
</evidence>
<evidence type="ECO:0000256" key="3">
    <source>
        <dbReference type="ARBA" id="ARBA00022960"/>
    </source>
</evidence>
<proteinExistence type="inferred from homology"/>
<feature type="domain" description="R3H" evidence="8">
    <location>
        <begin position="225"/>
        <end position="291"/>
    </location>
</feature>
<keyword evidence="5 6" id="KW-0961">Cell wall biogenesis/degradation</keyword>
<comment type="caution">
    <text evidence="6">Lacks conserved residue(s) required for the propagation of feature annotation.</text>
</comment>
<dbReference type="InterPro" id="IPR034079">
    <property type="entry name" value="R3H_KhpB"/>
</dbReference>
<dbReference type="GO" id="GO:0009252">
    <property type="term" value="P:peptidoglycan biosynthetic process"/>
    <property type="evidence" value="ECO:0007669"/>
    <property type="project" value="UniProtKB-UniRule"/>
</dbReference>
<keyword evidence="3 6" id="KW-0133">Cell shape</keyword>
<dbReference type="RefSeq" id="WP_078818762.1">
    <property type="nucleotide sequence ID" value="NZ_FUYJ01000011.1"/>
</dbReference>
<dbReference type="Pfam" id="PF14804">
    <property type="entry name" value="Jag_N"/>
    <property type="match status" value="1"/>
</dbReference>
<comment type="domain">
    <text evidence="6">Has an N-terminal Jag-N domain and 2 RNA-binding domains (KH and R3H).</text>
</comment>
<dbReference type="InterPro" id="IPR032782">
    <property type="entry name" value="KhpB_N"/>
</dbReference>
<dbReference type="Gene3D" id="3.30.300.20">
    <property type="match status" value="1"/>
</dbReference>
<dbReference type="InterPro" id="IPR015946">
    <property type="entry name" value="KH_dom-like_a/b"/>
</dbReference>
<comment type="similarity">
    <text evidence="6">Belongs to the KhpB RNA-binding protein family.</text>
</comment>
<dbReference type="SMART" id="SM00393">
    <property type="entry name" value="R3H"/>
    <property type="match status" value="1"/>
</dbReference>
<reference evidence="10" key="1">
    <citation type="submission" date="2017-02" db="EMBL/GenBank/DDBJ databases">
        <authorList>
            <person name="Varghese N."/>
            <person name="Submissions S."/>
        </authorList>
    </citation>
    <scope>NUCLEOTIDE SEQUENCE [LARGE SCALE GENOMIC DNA]</scope>
    <source>
        <strain evidence="10">DSM 23966</strain>
    </source>
</reference>
<dbReference type="InterPro" id="IPR038247">
    <property type="entry name" value="Jag_N_dom_sf"/>
</dbReference>
<evidence type="ECO:0000313" key="9">
    <source>
        <dbReference type="EMBL" id="SKB06855.1"/>
    </source>
</evidence>
<dbReference type="CDD" id="cd02414">
    <property type="entry name" value="KH-II_Jag"/>
    <property type="match status" value="1"/>
</dbReference>
<dbReference type="GO" id="GO:0071555">
    <property type="term" value="P:cell wall organization"/>
    <property type="evidence" value="ECO:0007669"/>
    <property type="project" value="UniProtKB-KW"/>
</dbReference>
<dbReference type="Pfam" id="PF01424">
    <property type="entry name" value="R3H"/>
    <property type="match status" value="1"/>
</dbReference>
<dbReference type="HAMAP" id="MF_00867">
    <property type="entry name" value="KhpB"/>
    <property type="match status" value="1"/>
</dbReference>
<dbReference type="GO" id="GO:0005737">
    <property type="term" value="C:cytoplasm"/>
    <property type="evidence" value="ECO:0007669"/>
    <property type="project" value="UniProtKB-SubCell"/>
</dbReference>
<dbReference type="InterPro" id="IPR036867">
    <property type="entry name" value="R3H_dom_sf"/>
</dbReference>
<evidence type="ECO:0000256" key="7">
    <source>
        <dbReference type="SAM" id="MobiDB-lite"/>
    </source>
</evidence>
<evidence type="ECO:0000313" key="10">
    <source>
        <dbReference type="Proteomes" id="UP000190042"/>
    </source>
</evidence>
<dbReference type="GO" id="GO:0008360">
    <property type="term" value="P:regulation of cell shape"/>
    <property type="evidence" value="ECO:0007669"/>
    <property type="project" value="UniProtKB-KW"/>
</dbReference>
<dbReference type="SUPFAM" id="SSF82708">
    <property type="entry name" value="R3H domain"/>
    <property type="match status" value="1"/>
</dbReference>
<dbReference type="InterPro" id="IPR038008">
    <property type="entry name" value="Jag_KH"/>
</dbReference>
<dbReference type="EMBL" id="FUYJ01000011">
    <property type="protein sequence ID" value="SKB06855.1"/>
    <property type="molecule type" value="Genomic_DNA"/>
</dbReference>
<dbReference type="AlphaFoldDB" id="A0A1T4Z027"/>
<evidence type="ECO:0000256" key="4">
    <source>
        <dbReference type="ARBA" id="ARBA00023186"/>
    </source>
</evidence>
<dbReference type="GO" id="GO:0003723">
    <property type="term" value="F:RNA binding"/>
    <property type="evidence" value="ECO:0007669"/>
    <property type="project" value="UniProtKB-UniRule"/>
</dbReference>
<dbReference type="CDD" id="cd02644">
    <property type="entry name" value="R3H_jag"/>
    <property type="match status" value="1"/>
</dbReference>